<accession>A0AAU2H913</accession>
<feature type="transmembrane region" description="Helical" evidence="6">
    <location>
        <begin position="12"/>
        <end position="34"/>
    </location>
</feature>
<evidence type="ECO:0000256" key="2">
    <source>
        <dbReference type="ARBA" id="ARBA00022692"/>
    </source>
</evidence>
<comment type="subcellular location">
    <subcellularLocation>
        <location evidence="1">Membrane</location>
        <topology evidence="1">Multi-pass membrane protein</topology>
    </subcellularLocation>
</comment>
<dbReference type="GO" id="GO:0055085">
    <property type="term" value="P:transmembrane transport"/>
    <property type="evidence" value="ECO:0007669"/>
    <property type="project" value="InterPro"/>
</dbReference>
<dbReference type="EMBL" id="CP108253">
    <property type="protein sequence ID" value="WTU43787.1"/>
    <property type="molecule type" value="Genomic_DNA"/>
</dbReference>
<dbReference type="InterPro" id="IPR038665">
    <property type="entry name" value="Voltage-dep_anion_channel_sf"/>
</dbReference>
<dbReference type="CDD" id="cd09319">
    <property type="entry name" value="TDT_like_1"/>
    <property type="match status" value="1"/>
</dbReference>
<dbReference type="Pfam" id="PF03595">
    <property type="entry name" value="SLAC1"/>
    <property type="match status" value="1"/>
</dbReference>
<dbReference type="InterPro" id="IPR004695">
    <property type="entry name" value="SLAC1/Mae1/Ssu1/TehA"/>
</dbReference>
<evidence type="ECO:0000256" key="6">
    <source>
        <dbReference type="SAM" id="Phobius"/>
    </source>
</evidence>
<feature type="transmembrane region" description="Helical" evidence="6">
    <location>
        <begin position="130"/>
        <end position="149"/>
    </location>
</feature>
<sequence>MTRPPGPWWAELPPAAGSAVMATGIVSIGLHLVGHETFSRAALALAGAVWVVLAADFSARFLRDRPRWHAEADTPPALTAVAATAVLGTRLSALGWQPAAAALLALAAALWPGLLYSVVRHWKRRMPGGAFLVCVATQGLAVPAATLAAMGEGDWLARAALVVFCLGVLLYGEALVRFDFRQVWTGAGDQWIAGGALAISALAGSKLTASPLWTGDAHHALRTATLVLLGLGLAWYAVLLTAEVVRPRPHYDVRRWATVFPLGMTAVAALSTAAAAHVKGLHTLGVVLLWVAVAAWLLTLAGFLVTRAGGGAGRAPGNGASATATEPAATPPR</sequence>
<evidence type="ECO:0000256" key="5">
    <source>
        <dbReference type="SAM" id="MobiDB-lite"/>
    </source>
</evidence>
<feature type="transmembrane region" description="Helical" evidence="6">
    <location>
        <begin position="99"/>
        <end position="118"/>
    </location>
</feature>
<dbReference type="GO" id="GO:0016020">
    <property type="term" value="C:membrane"/>
    <property type="evidence" value="ECO:0007669"/>
    <property type="project" value="UniProtKB-SubCell"/>
</dbReference>
<feature type="transmembrane region" description="Helical" evidence="6">
    <location>
        <begin position="284"/>
        <end position="305"/>
    </location>
</feature>
<organism evidence="7">
    <name type="scientific">Streptomyces sp. NBC_00060</name>
    <dbReference type="NCBI Taxonomy" id="2975636"/>
    <lineage>
        <taxon>Bacteria</taxon>
        <taxon>Bacillati</taxon>
        <taxon>Actinomycetota</taxon>
        <taxon>Actinomycetes</taxon>
        <taxon>Kitasatosporales</taxon>
        <taxon>Streptomycetaceae</taxon>
        <taxon>Streptomyces</taxon>
    </lineage>
</organism>
<evidence type="ECO:0000256" key="1">
    <source>
        <dbReference type="ARBA" id="ARBA00004141"/>
    </source>
</evidence>
<feature type="transmembrane region" description="Helical" evidence="6">
    <location>
        <begin position="257"/>
        <end position="278"/>
    </location>
</feature>
<keyword evidence="4 6" id="KW-0472">Membrane</keyword>
<feature type="transmembrane region" description="Helical" evidence="6">
    <location>
        <begin position="40"/>
        <end position="62"/>
    </location>
</feature>
<feature type="transmembrane region" description="Helical" evidence="6">
    <location>
        <begin position="223"/>
        <end position="245"/>
    </location>
</feature>
<keyword evidence="3 6" id="KW-1133">Transmembrane helix</keyword>
<proteinExistence type="predicted"/>
<feature type="transmembrane region" description="Helical" evidence="6">
    <location>
        <begin position="183"/>
        <end position="203"/>
    </location>
</feature>
<dbReference type="AlphaFoldDB" id="A0AAU2H913"/>
<dbReference type="Gene3D" id="1.50.10.150">
    <property type="entry name" value="Voltage-dependent anion channel"/>
    <property type="match status" value="1"/>
</dbReference>
<gene>
    <name evidence="7" type="ORF">OHV25_31525</name>
</gene>
<evidence type="ECO:0000256" key="4">
    <source>
        <dbReference type="ARBA" id="ARBA00023136"/>
    </source>
</evidence>
<feature type="transmembrane region" description="Helical" evidence="6">
    <location>
        <begin position="155"/>
        <end position="176"/>
    </location>
</feature>
<evidence type="ECO:0000256" key="3">
    <source>
        <dbReference type="ARBA" id="ARBA00022989"/>
    </source>
</evidence>
<protein>
    <submittedName>
        <fullName evidence="7">Tellurite resistance/C4-dicarboxylate transporter family protein</fullName>
    </submittedName>
</protein>
<feature type="region of interest" description="Disordered" evidence="5">
    <location>
        <begin position="312"/>
        <end position="333"/>
    </location>
</feature>
<reference evidence="7" key="1">
    <citation type="submission" date="2022-10" db="EMBL/GenBank/DDBJ databases">
        <title>The complete genomes of actinobacterial strains from the NBC collection.</title>
        <authorList>
            <person name="Joergensen T.S."/>
            <person name="Alvarez Arevalo M."/>
            <person name="Sterndorff E.B."/>
            <person name="Faurdal D."/>
            <person name="Vuksanovic O."/>
            <person name="Mourched A.-S."/>
            <person name="Charusanti P."/>
            <person name="Shaw S."/>
            <person name="Blin K."/>
            <person name="Weber T."/>
        </authorList>
    </citation>
    <scope>NUCLEOTIDE SEQUENCE</scope>
    <source>
        <strain evidence="7">NBC_00060</strain>
    </source>
</reference>
<feature type="compositionally biased region" description="Low complexity" evidence="5">
    <location>
        <begin position="317"/>
        <end position="333"/>
    </location>
</feature>
<evidence type="ECO:0000313" key="7">
    <source>
        <dbReference type="EMBL" id="WTU43787.1"/>
    </source>
</evidence>
<keyword evidence="2 6" id="KW-0812">Transmembrane</keyword>
<name>A0AAU2H913_9ACTN</name>